<dbReference type="Gene3D" id="3.40.390.10">
    <property type="entry name" value="Collagenase (Catalytic Domain)"/>
    <property type="match status" value="1"/>
</dbReference>
<dbReference type="AlphaFoldDB" id="A0A8C9K0S7"/>
<keyword evidence="3" id="KW-0732">Signal</keyword>
<dbReference type="GO" id="GO:0007155">
    <property type="term" value="P:cell adhesion"/>
    <property type="evidence" value="ECO:0007669"/>
    <property type="project" value="TreeGrafter"/>
</dbReference>
<dbReference type="CDD" id="cd04269">
    <property type="entry name" value="ZnMc_adamalysin_II_like"/>
    <property type="match status" value="1"/>
</dbReference>
<evidence type="ECO:0000256" key="3">
    <source>
        <dbReference type="SAM" id="SignalP"/>
    </source>
</evidence>
<dbReference type="Ensembl" id="ENSPTIT00000019282.1">
    <property type="protein sequence ID" value="ENSPTIP00000015157.1"/>
    <property type="gene ID" value="ENSPTIG00000014213.1"/>
</dbReference>
<organism evidence="5 6">
    <name type="scientific">Panthera tigris altaica</name>
    <name type="common">Siberian tiger</name>
    <dbReference type="NCBI Taxonomy" id="74533"/>
    <lineage>
        <taxon>Eukaryota</taxon>
        <taxon>Metazoa</taxon>
        <taxon>Chordata</taxon>
        <taxon>Craniata</taxon>
        <taxon>Vertebrata</taxon>
        <taxon>Euteleostomi</taxon>
        <taxon>Mammalia</taxon>
        <taxon>Eutheria</taxon>
        <taxon>Laurasiatheria</taxon>
        <taxon>Carnivora</taxon>
        <taxon>Feliformia</taxon>
        <taxon>Felidae</taxon>
        <taxon>Pantherinae</taxon>
        <taxon>Panthera</taxon>
    </lineage>
</organism>
<dbReference type="GeneTree" id="ENSGT00940000162466"/>
<protein>
    <recommendedName>
        <fullName evidence="4">Peptidase M12B domain-containing protein</fullName>
    </recommendedName>
</protein>
<proteinExistence type="predicted"/>
<keyword evidence="6" id="KW-1185">Reference proteome</keyword>
<evidence type="ECO:0000313" key="6">
    <source>
        <dbReference type="Proteomes" id="UP000675900"/>
    </source>
</evidence>
<dbReference type="GO" id="GO:0004222">
    <property type="term" value="F:metalloendopeptidase activity"/>
    <property type="evidence" value="ECO:0007669"/>
    <property type="project" value="InterPro"/>
</dbReference>
<comment type="caution">
    <text evidence="2">Lacks conserved residue(s) required for the propagation of feature annotation.</text>
</comment>
<reference evidence="5" key="2">
    <citation type="submission" date="2025-09" db="UniProtKB">
        <authorList>
            <consortium name="Ensembl"/>
        </authorList>
    </citation>
    <scope>IDENTIFICATION</scope>
</reference>
<dbReference type="PANTHER" id="PTHR11905">
    <property type="entry name" value="ADAM A DISINTEGRIN AND METALLOPROTEASE DOMAIN"/>
    <property type="match status" value="1"/>
</dbReference>
<dbReference type="PROSITE" id="PS50215">
    <property type="entry name" value="ADAM_MEPRO"/>
    <property type="match status" value="1"/>
</dbReference>
<name>A0A8C9K0S7_PANTA</name>
<keyword evidence="1 2" id="KW-1015">Disulfide bond</keyword>
<dbReference type="InterPro" id="IPR001590">
    <property type="entry name" value="Peptidase_M12B"/>
</dbReference>
<feature type="disulfide bond" evidence="2">
    <location>
        <begin position="259"/>
        <end position="264"/>
    </location>
</feature>
<feature type="chain" id="PRO_5034967935" description="Peptidase M12B domain-containing protein" evidence="3">
    <location>
        <begin position="36"/>
        <end position="271"/>
    </location>
</feature>
<evidence type="ECO:0000313" key="5">
    <source>
        <dbReference type="Ensembl" id="ENSPTIP00000015157.1"/>
    </source>
</evidence>
<dbReference type="GO" id="GO:0006508">
    <property type="term" value="P:proteolysis"/>
    <property type="evidence" value="ECO:0007669"/>
    <property type="project" value="InterPro"/>
</dbReference>
<accession>A0A8C9K0S7</accession>
<dbReference type="GO" id="GO:0008584">
    <property type="term" value="P:male gonad development"/>
    <property type="evidence" value="ECO:0007669"/>
    <property type="project" value="TreeGrafter"/>
</dbReference>
<feature type="domain" description="Peptidase M12B" evidence="4">
    <location>
        <begin position="110"/>
        <end position="271"/>
    </location>
</feature>
<reference evidence="5" key="1">
    <citation type="submission" date="2025-08" db="UniProtKB">
        <authorList>
            <consortium name="Ensembl"/>
        </authorList>
    </citation>
    <scope>IDENTIFICATION</scope>
</reference>
<dbReference type="GO" id="GO:0007339">
    <property type="term" value="P:binding of sperm to zona pellucida"/>
    <property type="evidence" value="ECO:0007669"/>
    <property type="project" value="TreeGrafter"/>
</dbReference>
<dbReference type="InterPro" id="IPR034027">
    <property type="entry name" value="Reprolysin_adamalysin"/>
</dbReference>
<dbReference type="Pfam" id="PF01421">
    <property type="entry name" value="Reprolysin"/>
    <property type="match status" value="1"/>
</dbReference>
<evidence type="ECO:0000259" key="4">
    <source>
        <dbReference type="PROSITE" id="PS50215"/>
    </source>
</evidence>
<dbReference type="SUPFAM" id="SSF55486">
    <property type="entry name" value="Metalloproteases ('zincins'), catalytic domain"/>
    <property type="match status" value="1"/>
</dbReference>
<evidence type="ECO:0000256" key="1">
    <source>
        <dbReference type="ARBA" id="ARBA00023157"/>
    </source>
</evidence>
<sequence length="271" mass="30193">MNHGSLPQKAKKKKILLCSCIVLLTSGHCLYQGYAAEVPKSVVTLSTCSGLRGLLQLDNVSYGIEPLESAAAYEHMLYQIKNNKIEFLPLQENYPTTQVVDQSYRILVKSEVSNHLIVIFTCFDLMGSEVAAATEKVVHIVGVINTIFSQLKVTVMLTSLELWSDQNKISLSGDANEVLQRFVSWKEQFLFQRSHDMAYLLIYRNHLNYVGATYHGMACNPKFAAGIALITLDAFSVVMAQLLGINLGLTYDEIYNCYCPGTTCIMNPEAM</sequence>
<evidence type="ECO:0000256" key="2">
    <source>
        <dbReference type="PROSITE-ProRule" id="PRU00276"/>
    </source>
</evidence>
<dbReference type="InterPro" id="IPR024079">
    <property type="entry name" value="MetalloPept_cat_dom_sf"/>
</dbReference>
<dbReference type="PANTHER" id="PTHR11905:SF26">
    <property type="entry name" value="A DISINTEGRIN AND METALLOPEPTIDASE DOMAIN 3"/>
    <property type="match status" value="1"/>
</dbReference>
<dbReference type="GO" id="GO:0005886">
    <property type="term" value="C:plasma membrane"/>
    <property type="evidence" value="ECO:0007669"/>
    <property type="project" value="TreeGrafter"/>
</dbReference>
<feature type="signal peptide" evidence="3">
    <location>
        <begin position="1"/>
        <end position="35"/>
    </location>
</feature>
<dbReference type="Proteomes" id="UP000675900">
    <property type="component" value="Unassembled WGS sequence"/>
</dbReference>